<accession>A0A2I0AIU8</accession>
<dbReference type="InterPro" id="IPR031722">
    <property type="entry name" value="Coilin_N"/>
</dbReference>
<feature type="compositionally biased region" description="Polar residues" evidence="1">
    <location>
        <begin position="245"/>
        <end position="256"/>
    </location>
</feature>
<dbReference type="STRING" id="1088818.A0A2I0AIU8"/>
<dbReference type="GO" id="GO:0030620">
    <property type="term" value="F:U2 snRNA binding"/>
    <property type="evidence" value="ECO:0007669"/>
    <property type="project" value="TreeGrafter"/>
</dbReference>
<feature type="domain" description="Coilin N-terminal" evidence="2">
    <location>
        <begin position="6"/>
        <end position="164"/>
    </location>
</feature>
<feature type="domain" description="Coilin tudor" evidence="3">
    <location>
        <begin position="505"/>
        <end position="604"/>
    </location>
</feature>
<evidence type="ECO:0000259" key="2">
    <source>
        <dbReference type="Pfam" id="PF15862"/>
    </source>
</evidence>
<evidence type="ECO:0000313" key="4">
    <source>
        <dbReference type="EMBL" id="PKA55494.1"/>
    </source>
</evidence>
<dbReference type="InterPro" id="IPR024822">
    <property type="entry name" value="Coilin"/>
</dbReference>
<name>A0A2I0AIU8_9ASPA</name>
<proteinExistence type="predicted"/>
<dbReference type="GO" id="GO:0030619">
    <property type="term" value="F:U1 snRNA binding"/>
    <property type="evidence" value="ECO:0007669"/>
    <property type="project" value="TreeGrafter"/>
</dbReference>
<dbReference type="PANTHER" id="PTHR15197">
    <property type="entry name" value="COILIN P80"/>
    <property type="match status" value="1"/>
</dbReference>
<dbReference type="Proteomes" id="UP000236161">
    <property type="component" value="Unassembled WGS sequence"/>
</dbReference>
<dbReference type="Pfam" id="PF23086">
    <property type="entry name" value="Tudor_Coilin"/>
    <property type="match status" value="1"/>
</dbReference>
<dbReference type="InterPro" id="IPR056398">
    <property type="entry name" value="Tudor_Coilin"/>
</dbReference>
<dbReference type="PANTHER" id="PTHR15197:SF0">
    <property type="entry name" value="COILIN"/>
    <property type="match status" value="1"/>
</dbReference>
<dbReference type="OrthoDB" id="74813at2759"/>
<gene>
    <name evidence="4" type="ORF">AXF42_Ash006696</name>
</gene>
<dbReference type="GO" id="GO:0000387">
    <property type="term" value="P:spliceosomal snRNP assembly"/>
    <property type="evidence" value="ECO:0007669"/>
    <property type="project" value="TreeGrafter"/>
</dbReference>
<feature type="region of interest" description="Disordered" evidence="1">
    <location>
        <begin position="427"/>
        <end position="450"/>
    </location>
</feature>
<feature type="region of interest" description="Disordered" evidence="1">
    <location>
        <begin position="183"/>
        <end position="355"/>
    </location>
</feature>
<keyword evidence="5" id="KW-1185">Reference proteome</keyword>
<feature type="compositionally biased region" description="Basic residues" evidence="1">
    <location>
        <begin position="209"/>
        <end position="220"/>
    </location>
</feature>
<reference evidence="4 5" key="1">
    <citation type="journal article" date="2017" name="Nature">
        <title>The Apostasia genome and the evolution of orchids.</title>
        <authorList>
            <person name="Zhang G.Q."/>
            <person name="Liu K.W."/>
            <person name="Li Z."/>
            <person name="Lohaus R."/>
            <person name="Hsiao Y.Y."/>
            <person name="Niu S.C."/>
            <person name="Wang J.Y."/>
            <person name="Lin Y.C."/>
            <person name="Xu Q."/>
            <person name="Chen L.J."/>
            <person name="Yoshida K."/>
            <person name="Fujiwara S."/>
            <person name="Wang Z.W."/>
            <person name="Zhang Y.Q."/>
            <person name="Mitsuda N."/>
            <person name="Wang M."/>
            <person name="Liu G.H."/>
            <person name="Pecoraro L."/>
            <person name="Huang H.X."/>
            <person name="Xiao X.J."/>
            <person name="Lin M."/>
            <person name="Wu X.Y."/>
            <person name="Wu W.L."/>
            <person name="Chen Y.Y."/>
            <person name="Chang S.B."/>
            <person name="Sakamoto S."/>
            <person name="Ohme-Takagi M."/>
            <person name="Yagi M."/>
            <person name="Zeng S.J."/>
            <person name="Shen C.Y."/>
            <person name="Yeh C.M."/>
            <person name="Luo Y.B."/>
            <person name="Tsai W.C."/>
            <person name="Van de Peer Y."/>
            <person name="Liu Z.J."/>
        </authorList>
    </citation>
    <scope>NUCLEOTIDE SEQUENCE [LARGE SCALE GENOMIC DNA]</scope>
    <source>
        <strain evidence="5">cv. Shenzhen</strain>
        <tissue evidence="4">Stem</tissue>
    </source>
</reference>
<feature type="compositionally biased region" description="Basic residues" evidence="1">
    <location>
        <begin position="346"/>
        <end position="355"/>
    </location>
</feature>
<dbReference type="AlphaFoldDB" id="A0A2I0AIU8"/>
<organism evidence="4 5">
    <name type="scientific">Apostasia shenzhenica</name>
    <dbReference type="NCBI Taxonomy" id="1088818"/>
    <lineage>
        <taxon>Eukaryota</taxon>
        <taxon>Viridiplantae</taxon>
        <taxon>Streptophyta</taxon>
        <taxon>Embryophyta</taxon>
        <taxon>Tracheophyta</taxon>
        <taxon>Spermatophyta</taxon>
        <taxon>Magnoliopsida</taxon>
        <taxon>Liliopsida</taxon>
        <taxon>Asparagales</taxon>
        <taxon>Orchidaceae</taxon>
        <taxon>Apostasioideae</taxon>
        <taxon>Apostasia</taxon>
    </lineage>
</organism>
<evidence type="ECO:0000259" key="3">
    <source>
        <dbReference type="Pfam" id="PF23086"/>
    </source>
</evidence>
<evidence type="ECO:0000256" key="1">
    <source>
        <dbReference type="SAM" id="MobiDB-lite"/>
    </source>
</evidence>
<protein>
    <submittedName>
        <fullName evidence="4">Uncharacterized protein</fullName>
    </submittedName>
</protein>
<sequence>MERPPRLRLVFEDPNILRASQRRRGLQRCWYQLRPGVATVAELASQIHQAFRLHRSCPHGLVLTMDDFVLPSFESTKILKDEDTIIIKKKGVKFKATRMICSGPNEEVLESGRNLALDSSTLAANSHTELGDEAHMNLRNVMARQKKSNLNGMLVAEKKKKRFNNLQGSDTLAIKDSKVDLQGDDKDVVLPNGKTEHLATPSSEMGQNVRKRKHLYKHQGSHSTLAIKDSERDSQGDEDGVVHPNDNTTGIASSELVNAKRRRKHSKSQCSGTLAIKNSARDSQGDEDGMVLPNENKVKVKSSTETLNAKRKRKQSNQLQGSKVVAKEKDGGHASAPDAHGDVKLRSRSARRKSNKRLWVRTHGLKKKMSDIQIAESGSPVNVVNKNTEMDEEVVPVIVHPGHIRFESAEMCSVPANGLVKTLQWNGTTSKKKGQKWGREKTSNKWNGDDSYNLTVNDESNDKEPEPVKVCNEELEATKEENIVEKVEMIKESSGIKEIEPEKQTLDFESLLPMTRLPEKGDVLAYRLVELSSSWCPELSPFRIGKVSSYESSSSKIILHVHPKYPLPTREKSEEGDESISIYKEDGSLEIEYASLVDIRIFKSRDLEEAAPNISTSDIIPTPAQVSGSVTCGNNGLEAVSFHPENDLIINEEINKVLSDKKAQLQKENNVMKNFGDSTATRSWSYRSLRRNALGPTLAMLRSKNDDNTG</sequence>
<dbReference type="Pfam" id="PF15862">
    <property type="entry name" value="Coilin_N"/>
    <property type="match status" value="1"/>
</dbReference>
<dbReference type="GO" id="GO:0015030">
    <property type="term" value="C:Cajal body"/>
    <property type="evidence" value="ECO:0007669"/>
    <property type="project" value="TreeGrafter"/>
</dbReference>
<dbReference type="EMBL" id="KZ451979">
    <property type="protein sequence ID" value="PKA55494.1"/>
    <property type="molecule type" value="Genomic_DNA"/>
</dbReference>
<evidence type="ECO:0000313" key="5">
    <source>
        <dbReference type="Proteomes" id="UP000236161"/>
    </source>
</evidence>